<comment type="similarity">
    <text evidence="1 2">Belongs to the small heat shock protein (HSP20) family.</text>
</comment>
<dbReference type="Pfam" id="PF00011">
    <property type="entry name" value="HSP20"/>
    <property type="match status" value="1"/>
</dbReference>
<dbReference type="CDD" id="cd06464">
    <property type="entry name" value="ACD_sHsps-like"/>
    <property type="match status" value="1"/>
</dbReference>
<feature type="domain" description="SHSP" evidence="3">
    <location>
        <begin position="30"/>
        <end position="140"/>
    </location>
</feature>
<sequence>MDHSKKKTVPSQSVAAIPRNILRHRMFSVGQGGNWFPAADVYETASAIIVQIDISGMNPQALSVLADGTKITVSGERGYSPQEMVSAIHQLEIEHGFFERSISLPKAVDVAKAVSETKNGFLQITLPLRRNPGKIKIPVR</sequence>
<keyword evidence="5" id="KW-1185">Reference proteome</keyword>
<dbReference type="InterPro" id="IPR008978">
    <property type="entry name" value="HSP20-like_chaperone"/>
</dbReference>
<evidence type="ECO:0000256" key="1">
    <source>
        <dbReference type="PROSITE-ProRule" id="PRU00285"/>
    </source>
</evidence>
<protein>
    <submittedName>
        <fullName evidence="4">Hsp20/alpha crystallin family protein</fullName>
    </submittedName>
</protein>
<dbReference type="PROSITE" id="PS01031">
    <property type="entry name" value="SHSP"/>
    <property type="match status" value="1"/>
</dbReference>
<accession>A0A9X4MG35</accession>
<proteinExistence type="inferred from homology"/>
<evidence type="ECO:0000259" key="3">
    <source>
        <dbReference type="PROSITE" id="PS01031"/>
    </source>
</evidence>
<dbReference type="AlphaFoldDB" id="A0A9X4MG35"/>
<dbReference type="RefSeq" id="WP_307633576.1">
    <property type="nucleotide sequence ID" value="NZ_JAPHEH010000001.1"/>
</dbReference>
<comment type="caution">
    <text evidence="4">The sequence shown here is derived from an EMBL/GenBank/DDBJ whole genome shotgun (WGS) entry which is preliminary data.</text>
</comment>
<dbReference type="EMBL" id="JAPHEH010000001">
    <property type="protein sequence ID" value="MDG4476611.1"/>
    <property type="molecule type" value="Genomic_DNA"/>
</dbReference>
<dbReference type="SUPFAM" id="SSF49764">
    <property type="entry name" value="HSP20-like chaperones"/>
    <property type="match status" value="1"/>
</dbReference>
<evidence type="ECO:0000313" key="5">
    <source>
        <dbReference type="Proteomes" id="UP001154240"/>
    </source>
</evidence>
<dbReference type="PANTHER" id="PTHR11527">
    <property type="entry name" value="HEAT-SHOCK PROTEIN 20 FAMILY MEMBER"/>
    <property type="match status" value="1"/>
</dbReference>
<dbReference type="Proteomes" id="UP001154240">
    <property type="component" value="Unassembled WGS sequence"/>
</dbReference>
<name>A0A9X4MG35_9BACT</name>
<organism evidence="4 5">
    <name type="scientific">Thiovibrio frasassiensis</name>
    <dbReference type="NCBI Taxonomy" id="2984131"/>
    <lineage>
        <taxon>Bacteria</taxon>
        <taxon>Pseudomonadati</taxon>
        <taxon>Thermodesulfobacteriota</taxon>
        <taxon>Desulfobulbia</taxon>
        <taxon>Desulfobulbales</taxon>
        <taxon>Thiovibrionaceae</taxon>
        <taxon>Thiovibrio</taxon>
    </lineage>
</organism>
<gene>
    <name evidence="4" type="ORF">OLX77_10650</name>
</gene>
<evidence type="ECO:0000313" key="4">
    <source>
        <dbReference type="EMBL" id="MDG4476611.1"/>
    </source>
</evidence>
<evidence type="ECO:0000256" key="2">
    <source>
        <dbReference type="RuleBase" id="RU003616"/>
    </source>
</evidence>
<reference evidence="4" key="2">
    <citation type="submission" date="2022-10" db="EMBL/GenBank/DDBJ databases">
        <authorList>
            <person name="Aronson H.S."/>
        </authorList>
    </citation>
    <scope>NUCLEOTIDE SEQUENCE</scope>
    <source>
        <strain evidence="4">RS19-109</strain>
    </source>
</reference>
<dbReference type="InterPro" id="IPR031107">
    <property type="entry name" value="Small_HSP"/>
</dbReference>
<dbReference type="InterPro" id="IPR002068">
    <property type="entry name" value="A-crystallin/Hsp20_dom"/>
</dbReference>
<dbReference type="Gene3D" id="2.60.40.790">
    <property type="match status" value="1"/>
</dbReference>
<reference evidence="4" key="1">
    <citation type="journal article" date="2022" name="bioRxiv">
        <title>Thiovibrio frasassiensisgen. nov., sp. nov., an autotrophic, elemental sulfur disproportionating bacterium isolated from sulfidic karst sediment, and proposal of Thiovibrionaceae fam. nov.</title>
        <authorList>
            <person name="Aronson H."/>
            <person name="Thomas C."/>
            <person name="Bhattacharyya M."/>
            <person name="Eckstein S."/>
            <person name="Jensen S."/>
            <person name="Barco R."/>
            <person name="Macalady J."/>
            <person name="Amend J."/>
        </authorList>
    </citation>
    <scope>NUCLEOTIDE SEQUENCE</scope>
    <source>
        <strain evidence="4">RS19-109</strain>
    </source>
</reference>